<accession>A0A381YC90</accession>
<protein>
    <recommendedName>
        <fullName evidence="2">Outer membrane lipoprotein-sorting protein</fullName>
    </recommendedName>
</protein>
<sequence>MHQWARRVIVALTVAVCIGIGATNAASFMPQEVLPAEEIIARYVDAIGGVDAVRAHSSTQAQGTMELLGQGIKGEMRMYGAAPNKLLMIVSFPDLGIESRNGYNGEVAWAADPMTGERILQGDELQQVVDESDYYSDLHDSSRFQSMETLEVTEYAGRLAYKVKLVYVSGRETFEYFDVDNGLLVGAEGLQYSLMGAINVRTFTSEYRQFGGLMVPTKIVQEIGPGQTVQLTIESIQFDSVEPSTFALPASIEALVG</sequence>
<proteinExistence type="predicted"/>
<dbReference type="Gene3D" id="2.50.20.10">
    <property type="entry name" value="Lipoprotein localisation LolA/LolB/LppX"/>
    <property type="match status" value="1"/>
</dbReference>
<evidence type="ECO:0008006" key="2">
    <source>
        <dbReference type="Google" id="ProtNLM"/>
    </source>
</evidence>
<organism evidence="1">
    <name type="scientific">marine metagenome</name>
    <dbReference type="NCBI Taxonomy" id="408172"/>
    <lineage>
        <taxon>unclassified sequences</taxon>
        <taxon>metagenomes</taxon>
        <taxon>ecological metagenomes</taxon>
    </lineage>
</organism>
<name>A0A381YC90_9ZZZZ</name>
<dbReference type="EMBL" id="UINC01017899">
    <property type="protein sequence ID" value="SVA74709.1"/>
    <property type="molecule type" value="Genomic_DNA"/>
</dbReference>
<gene>
    <name evidence="1" type="ORF">METZ01_LOCUS127563</name>
</gene>
<reference evidence="1" key="1">
    <citation type="submission" date="2018-05" db="EMBL/GenBank/DDBJ databases">
        <authorList>
            <person name="Lanie J.A."/>
            <person name="Ng W.-L."/>
            <person name="Kazmierczak K.M."/>
            <person name="Andrzejewski T.M."/>
            <person name="Davidsen T.M."/>
            <person name="Wayne K.J."/>
            <person name="Tettelin H."/>
            <person name="Glass J.I."/>
            <person name="Rusch D."/>
            <person name="Podicherti R."/>
            <person name="Tsui H.-C.T."/>
            <person name="Winkler M.E."/>
        </authorList>
    </citation>
    <scope>NUCLEOTIDE SEQUENCE</scope>
</reference>
<evidence type="ECO:0000313" key="1">
    <source>
        <dbReference type="EMBL" id="SVA74709.1"/>
    </source>
</evidence>
<dbReference type="AlphaFoldDB" id="A0A381YC90"/>